<feature type="domain" description="Reverse transcriptase" evidence="2">
    <location>
        <begin position="556"/>
        <end position="813"/>
    </location>
</feature>
<feature type="chain" id="PRO_5045481677" description="Reverse transcriptase domain-containing protein" evidence="1">
    <location>
        <begin position="19"/>
        <end position="1191"/>
    </location>
</feature>
<dbReference type="InterPro" id="IPR000477">
    <property type="entry name" value="RT_dom"/>
</dbReference>
<evidence type="ECO:0000313" key="3">
    <source>
        <dbReference type="EMBL" id="KAH6591264.1"/>
    </source>
</evidence>
<feature type="signal peptide" evidence="1">
    <location>
        <begin position="1"/>
        <end position="18"/>
    </location>
</feature>
<dbReference type="PROSITE" id="PS50878">
    <property type="entry name" value="RT_POL"/>
    <property type="match status" value="1"/>
</dbReference>
<proteinExistence type="predicted"/>
<evidence type="ECO:0000259" key="2">
    <source>
        <dbReference type="PROSITE" id="PS50878"/>
    </source>
</evidence>
<keyword evidence="4" id="KW-1185">Reference proteome</keyword>
<reference evidence="3 4" key="1">
    <citation type="submission" date="2021-02" db="EMBL/GenBank/DDBJ databases">
        <title>Variation within the Batrachochytrium salamandrivorans European outbreak.</title>
        <authorList>
            <person name="Kelly M."/>
            <person name="Pasmans F."/>
            <person name="Shea T.P."/>
            <person name="Munoz J.F."/>
            <person name="Carranza S."/>
            <person name="Cuomo C.A."/>
            <person name="Martel A."/>
        </authorList>
    </citation>
    <scope>NUCLEOTIDE SEQUENCE [LARGE SCALE GENOMIC DNA]</scope>
    <source>
        <strain evidence="3 4">AMFP18/2</strain>
    </source>
</reference>
<evidence type="ECO:0000256" key="1">
    <source>
        <dbReference type="SAM" id="SignalP"/>
    </source>
</evidence>
<dbReference type="EMBL" id="JAFCIX010000414">
    <property type="protein sequence ID" value="KAH6591264.1"/>
    <property type="molecule type" value="Genomic_DNA"/>
</dbReference>
<protein>
    <recommendedName>
        <fullName evidence="2">Reverse transcriptase domain-containing protein</fullName>
    </recommendedName>
</protein>
<dbReference type="CDD" id="cd01650">
    <property type="entry name" value="RT_nLTR_like"/>
    <property type="match status" value="1"/>
</dbReference>
<keyword evidence="1" id="KW-0732">Signal</keyword>
<sequence length="1191" mass="132281">MQFLYLFSFAVVASTAAALPQPAGPSEKYSNNADSNLASILEARSYQPVFNSQKDSAAVMLLKRQDGSGESSGENSGFEPPLRERIEVGSQKLAADINHVGDGLTTLPKYAEKIGDAIGGRAGGLMIRYLRRALSVNDLLKEWLRAFGHDVLDFIEAGLGDVEYSKVKPALMEGIMKILVEIQTILRTALNAILSIIKKTGHLIQDAETIGESFGSAFGTYKKYFDILKPQLEKFDAGKATSGCLKWRSRSGPTLVGRGLWSMNLWGRGMTIGHWAARSFKKKSNYWDVLADGASDDTDTDTDIHQLTSQFLESANAVADNLSLRLSPPATRSNRRLLSGTTKRAILASNTARQAFIAAAAHTNPDSVQCNTLRDEWSRLKAAATQLERVDGRKQWVKHADNLDRAVSDGRTDLVFSAARAMSGNSSRSAAVTPLYNSNGIVQYDPTSILRVMQGHYGSLAADTTGHSLDLQYWHDRQPIQVSRDTPTIRNSDILEQDFSWNQIAAALLHMSPRKAPGDDGISTAFYQAALYMPANTQEGVPPTPFARALLRVCGQVFASATIPRAWLCASIVSIDKKDGDPLNPGDKRGIALINVGLKLVCKVLQMRIERFVETNNLLSYEQAGFRKREECVGQVVSLVDIIQRRQNAGLNTHVLFIDIRKAFDTVPVGALLWKLQNMGFPRRTLAFLKALYTSSSARARAGSLLSDPFQYREVSDRDVHFPGLSRDTNPIRGLMYADDVAVFADSEQSLLAASTAIEQWANRWEMQFGVAKCGIISFTGHLAPRLDNPLDIRLHGQLVSRVESYKYLGVLIDSKLDHSAWLKQKRSALEHTISALHPVLANHQLTVNYRSRIFSAVVMGKAYYGLELVGGNKSHLAPLQTTINKGIRLFTGARLSTAIGPLLVETGIGSLLTRSLVSRVRLLERSVTKRTPINAICSGTDNDVFTLNVQGQLVRSQRWFWSRRTKQLYRNRYWLTPQVRPKTVKQRHSFALMETLRTCGDSASLQKYVTRQLLDTSGFFKDPSFDQSRAHGTRYLMLARMDALWTARKAIQIGILVDTHPFSVDHCILCDQQLLSTSIAHLVVECEQVTGHRIQSGLVPAIQKSRLRLLGRALDPGVENVYTWLRGGVLNGEADLDQRWLDGTVEHESMGTRHDNRALAARLADFLQVAYRQYQSTLWKYHRDRLVEVG</sequence>
<accession>A0ABQ8F331</accession>
<dbReference type="Pfam" id="PF00078">
    <property type="entry name" value="RVT_1"/>
    <property type="match status" value="1"/>
</dbReference>
<evidence type="ECO:0000313" key="4">
    <source>
        <dbReference type="Proteomes" id="UP001648503"/>
    </source>
</evidence>
<comment type="caution">
    <text evidence="3">The sequence shown here is derived from an EMBL/GenBank/DDBJ whole genome shotgun (WGS) entry which is preliminary data.</text>
</comment>
<gene>
    <name evidence="3" type="ORF">BASA50_008841</name>
</gene>
<dbReference type="Proteomes" id="UP001648503">
    <property type="component" value="Unassembled WGS sequence"/>
</dbReference>
<organism evidence="3 4">
    <name type="scientific">Batrachochytrium salamandrivorans</name>
    <dbReference type="NCBI Taxonomy" id="1357716"/>
    <lineage>
        <taxon>Eukaryota</taxon>
        <taxon>Fungi</taxon>
        <taxon>Fungi incertae sedis</taxon>
        <taxon>Chytridiomycota</taxon>
        <taxon>Chytridiomycota incertae sedis</taxon>
        <taxon>Chytridiomycetes</taxon>
        <taxon>Rhizophydiales</taxon>
        <taxon>Rhizophydiales incertae sedis</taxon>
        <taxon>Batrachochytrium</taxon>
    </lineage>
</organism>
<dbReference type="PANTHER" id="PTHR47027">
    <property type="entry name" value="REVERSE TRANSCRIPTASE DOMAIN-CONTAINING PROTEIN"/>
    <property type="match status" value="1"/>
</dbReference>
<dbReference type="PANTHER" id="PTHR47027:SF20">
    <property type="entry name" value="REVERSE TRANSCRIPTASE-LIKE PROTEIN WITH RNA-DIRECTED DNA POLYMERASE DOMAIN"/>
    <property type="match status" value="1"/>
</dbReference>
<name>A0ABQ8F331_9FUNG</name>